<sequence length="107" mass="11381">MAGVSHGGVVEQVSGGARPRRGAGHCHWGEPLVVTENSLLQCAMVLPSTCACCWRWPHSYPLLVLKPQLASAVGALHRSRSLGAINGCERRLPALTAPESFFTCLCS</sequence>
<reference evidence="3" key="1">
    <citation type="journal article" date="2013" name="Science">
        <title>Comparative analysis of bat genomes provides insight into the evolution of flight and immunity.</title>
        <authorList>
            <person name="Zhang G."/>
            <person name="Cowled C."/>
            <person name="Shi Z."/>
            <person name="Huang Z."/>
            <person name="Bishop-Lilly K.A."/>
            <person name="Fang X."/>
            <person name="Wynne J.W."/>
            <person name="Xiong Z."/>
            <person name="Baker M.L."/>
            <person name="Zhao W."/>
            <person name="Tachedjian M."/>
            <person name="Zhu Y."/>
            <person name="Zhou P."/>
            <person name="Jiang X."/>
            <person name="Ng J."/>
            <person name="Yang L."/>
            <person name="Wu L."/>
            <person name="Xiao J."/>
            <person name="Feng Y."/>
            <person name="Chen Y."/>
            <person name="Sun X."/>
            <person name="Zhang Y."/>
            <person name="Marsh G.A."/>
            <person name="Crameri G."/>
            <person name="Broder C.C."/>
            <person name="Frey K.G."/>
            <person name="Wang L.F."/>
            <person name="Wang J."/>
        </authorList>
    </citation>
    <scope>NUCLEOTIDE SEQUENCE [LARGE SCALE GENOMIC DNA]</scope>
</reference>
<name>L5M4P6_MYODS</name>
<dbReference type="Proteomes" id="UP000010556">
    <property type="component" value="Unassembled WGS sequence"/>
</dbReference>
<proteinExistence type="predicted"/>
<gene>
    <name evidence="2" type="ORF">MDA_GLEAN10018429</name>
</gene>
<evidence type="ECO:0000313" key="2">
    <source>
        <dbReference type="EMBL" id="ELK33245.1"/>
    </source>
</evidence>
<protein>
    <submittedName>
        <fullName evidence="2">Uncharacterized protein</fullName>
    </submittedName>
</protein>
<dbReference type="AlphaFoldDB" id="L5M4P6"/>
<organism evidence="2 3">
    <name type="scientific">Myotis davidii</name>
    <name type="common">David's myotis</name>
    <dbReference type="NCBI Taxonomy" id="225400"/>
    <lineage>
        <taxon>Eukaryota</taxon>
        <taxon>Metazoa</taxon>
        <taxon>Chordata</taxon>
        <taxon>Craniata</taxon>
        <taxon>Vertebrata</taxon>
        <taxon>Euteleostomi</taxon>
        <taxon>Mammalia</taxon>
        <taxon>Eutheria</taxon>
        <taxon>Laurasiatheria</taxon>
        <taxon>Chiroptera</taxon>
        <taxon>Yangochiroptera</taxon>
        <taxon>Vespertilionidae</taxon>
        <taxon>Myotis</taxon>
    </lineage>
</organism>
<dbReference type="EMBL" id="KB104466">
    <property type="protein sequence ID" value="ELK33245.1"/>
    <property type="molecule type" value="Genomic_DNA"/>
</dbReference>
<evidence type="ECO:0000313" key="3">
    <source>
        <dbReference type="Proteomes" id="UP000010556"/>
    </source>
</evidence>
<accession>L5M4P6</accession>
<keyword evidence="3" id="KW-1185">Reference proteome</keyword>
<evidence type="ECO:0000256" key="1">
    <source>
        <dbReference type="SAM" id="MobiDB-lite"/>
    </source>
</evidence>
<feature type="region of interest" description="Disordered" evidence="1">
    <location>
        <begin position="1"/>
        <end position="22"/>
    </location>
</feature>